<evidence type="ECO:0000256" key="7">
    <source>
        <dbReference type="ARBA" id="ARBA00023004"/>
    </source>
</evidence>
<name>A0A9P0A5N6_BEMTA</name>
<evidence type="ECO:0000313" key="10">
    <source>
        <dbReference type="EMBL" id="CAH0384596.1"/>
    </source>
</evidence>
<dbReference type="PANTHER" id="PTHR46030">
    <property type="entry name" value="ALPHA-KETOGLUTARATE-DEPENDENT DIOXYGENASE ALKB HOMOLOG 6"/>
    <property type="match status" value="1"/>
</dbReference>
<dbReference type="AlphaFoldDB" id="A0A9P0A5N6"/>
<evidence type="ECO:0000256" key="6">
    <source>
        <dbReference type="ARBA" id="ARBA00023002"/>
    </source>
</evidence>
<dbReference type="SUPFAM" id="SSF51197">
    <property type="entry name" value="Clavaminate synthase-like"/>
    <property type="match status" value="1"/>
</dbReference>
<keyword evidence="11" id="KW-1185">Reference proteome</keyword>
<reference evidence="10" key="1">
    <citation type="submission" date="2021-12" db="EMBL/GenBank/DDBJ databases">
        <authorList>
            <person name="King R."/>
        </authorList>
    </citation>
    <scope>NUCLEOTIDE SEQUENCE</scope>
</reference>
<sequence length="236" mass="27184">MTENMNMNLESYVITEVPPKVHYIPNFITPEEEENILNKVNSSPKPKWTQLRNRRLQNWGGVPHPNGMISEKIPEWLEFYMDKINKLAVYNQSNRPNHVLVNEYLPGQGIMPHTDGPLFHPIVTTITCGSHTVLEFYERHSTEDFTKDQGCTTSELGLPKPCATLLLERQSLLILQEDMYHRHLHGISEQTQDTIDETIKNLHLCQAKVGDELKRSTRISLTIRNAPKSTKIKLFS</sequence>
<dbReference type="InterPro" id="IPR005123">
    <property type="entry name" value="Oxoglu/Fe-dep_dioxygenase_dom"/>
</dbReference>
<keyword evidence="5" id="KW-0223">Dioxygenase</keyword>
<organism evidence="10 11">
    <name type="scientific">Bemisia tabaci</name>
    <name type="common">Sweetpotato whitefly</name>
    <name type="synonym">Aleurodes tabaci</name>
    <dbReference type="NCBI Taxonomy" id="7038"/>
    <lineage>
        <taxon>Eukaryota</taxon>
        <taxon>Metazoa</taxon>
        <taxon>Ecdysozoa</taxon>
        <taxon>Arthropoda</taxon>
        <taxon>Hexapoda</taxon>
        <taxon>Insecta</taxon>
        <taxon>Pterygota</taxon>
        <taxon>Neoptera</taxon>
        <taxon>Paraneoptera</taxon>
        <taxon>Hemiptera</taxon>
        <taxon>Sternorrhyncha</taxon>
        <taxon>Aleyrodoidea</taxon>
        <taxon>Aleyrodidae</taxon>
        <taxon>Aleyrodinae</taxon>
        <taxon>Bemisia</taxon>
    </lineage>
</organism>
<evidence type="ECO:0000256" key="8">
    <source>
        <dbReference type="ARBA" id="ARBA00023242"/>
    </source>
</evidence>
<keyword evidence="4" id="KW-0479">Metal-binding</keyword>
<protein>
    <recommendedName>
        <fullName evidence="9">Fe2OG dioxygenase domain-containing protein</fullName>
    </recommendedName>
</protein>
<dbReference type="GO" id="GO:0005634">
    <property type="term" value="C:nucleus"/>
    <property type="evidence" value="ECO:0007669"/>
    <property type="project" value="UniProtKB-SubCell"/>
</dbReference>
<dbReference type="InterPro" id="IPR037151">
    <property type="entry name" value="AlkB-like_sf"/>
</dbReference>
<dbReference type="KEGG" id="btab:109032435"/>
<dbReference type="Gene3D" id="2.60.120.590">
    <property type="entry name" value="Alpha-ketoglutarate-dependent dioxygenase AlkB-like"/>
    <property type="match status" value="1"/>
</dbReference>
<dbReference type="Pfam" id="PF13532">
    <property type="entry name" value="2OG-FeII_Oxy_2"/>
    <property type="match status" value="1"/>
</dbReference>
<evidence type="ECO:0000313" key="11">
    <source>
        <dbReference type="Proteomes" id="UP001152759"/>
    </source>
</evidence>
<comment type="similarity">
    <text evidence="3">Belongs to the alkB family.</text>
</comment>
<dbReference type="Proteomes" id="UP001152759">
    <property type="component" value="Chromosome 2"/>
</dbReference>
<evidence type="ECO:0000259" key="9">
    <source>
        <dbReference type="PROSITE" id="PS51471"/>
    </source>
</evidence>
<proteinExistence type="inferred from homology"/>
<evidence type="ECO:0000256" key="1">
    <source>
        <dbReference type="ARBA" id="ARBA00001954"/>
    </source>
</evidence>
<keyword evidence="6" id="KW-0560">Oxidoreductase</keyword>
<dbReference type="PANTHER" id="PTHR46030:SF1">
    <property type="entry name" value="ALPHA-KETOGLUTARATE-DEPENDENT DIOXYGENASE ALKB HOMOLOG 6"/>
    <property type="match status" value="1"/>
</dbReference>
<dbReference type="PROSITE" id="PS51471">
    <property type="entry name" value="FE2OG_OXY"/>
    <property type="match status" value="1"/>
</dbReference>
<dbReference type="InterPro" id="IPR032862">
    <property type="entry name" value="ALKBH6"/>
</dbReference>
<comment type="subcellular location">
    <subcellularLocation>
        <location evidence="2">Nucleus</location>
    </subcellularLocation>
</comment>
<evidence type="ECO:0000256" key="4">
    <source>
        <dbReference type="ARBA" id="ARBA00022723"/>
    </source>
</evidence>
<dbReference type="GO" id="GO:0051213">
    <property type="term" value="F:dioxygenase activity"/>
    <property type="evidence" value="ECO:0007669"/>
    <property type="project" value="UniProtKB-KW"/>
</dbReference>
<evidence type="ECO:0000256" key="3">
    <source>
        <dbReference type="ARBA" id="ARBA00007879"/>
    </source>
</evidence>
<evidence type="ECO:0000256" key="5">
    <source>
        <dbReference type="ARBA" id="ARBA00022964"/>
    </source>
</evidence>
<comment type="cofactor">
    <cofactor evidence="1">
        <name>Fe(2+)</name>
        <dbReference type="ChEBI" id="CHEBI:29033"/>
    </cofactor>
</comment>
<dbReference type="GO" id="GO:0046872">
    <property type="term" value="F:metal ion binding"/>
    <property type="evidence" value="ECO:0007669"/>
    <property type="project" value="UniProtKB-KW"/>
</dbReference>
<evidence type="ECO:0000256" key="2">
    <source>
        <dbReference type="ARBA" id="ARBA00004123"/>
    </source>
</evidence>
<feature type="domain" description="Fe2OG dioxygenase" evidence="9">
    <location>
        <begin position="95"/>
        <end position="227"/>
    </location>
</feature>
<keyword evidence="7" id="KW-0408">Iron</keyword>
<dbReference type="InterPro" id="IPR027450">
    <property type="entry name" value="AlkB-like"/>
</dbReference>
<keyword evidence="8" id="KW-0539">Nucleus</keyword>
<accession>A0A9P0A5N6</accession>
<gene>
    <name evidence="10" type="ORF">BEMITA_LOCUS3906</name>
</gene>
<dbReference type="EMBL" id="OU963863">
    <property type="protein sequence ID" value="CAH0384596.1"/>
    <property type="molecule type" value="Genomic_DNA"/>
</dbReference>